<reference evidence="1" key="1">
    <citation type="submission" date="2022-03" db="EMBL/GenBank/DDBJ databases">
        <authorList>
            <person name="Sayadi A."/>
        </authorList>
    </citation>
    <scope>NUCLEOTIDE SEQUENCE</scope>
</reference>
<dbReference type="OrthoDB" id="6802930at2759"/>
<dbReference type="EMBL" id="CAKOFQ010008375">
    <property type="protein sequence ID" value="CAH2013777.1"/>
    <property type="molecule type" value="Genomic_DNA"/>
</dbReference>
<dbReference type="EMBL" id="CAKOFQ010006753">
    <property type="protein sequence ID" value="CAH1968467.1"/>
    <property type="molecule type" value="Genomic_DNA"/>
</dbReference>
<name>A0A9P0JQG3_ACAOB</name>
<dbReference type="EMBL" id="CAKOFQ010008074">
    <property type="protein sequence ID" value="CAH2011492.1"/>
    <property type="molecule type" value="Genomic_DNA"/>
</dbReference>
<dbReference type="EMBL" id="CAKOFQ010007870">
    <property type="protein sequence ID" value="CAH2009278.1"/>
    <property type="molecule type" value="Genomic_DNA"/>
</dbReference>
<dbReference type="AlphaFoldDB" id="A0A9P0JQG3"/>
<evidence type="ECO:0000313" key="7">
    <source>
        <dbReference type="EMBL" id="CAH2011492.1"/>
    </source>
</evidence>
<dbReference type="EMBL" id="CAKOFQ010006763">
    <property type="protein sequence ID" value="CAH1969221.1"/>
    <property type="molecule type" value="Genomic_DNA"/>
</dbReference>
<evidence type="ECO:0000313" key="11">
    <source>
        <dbReference type="Proteomes" id="UP001152888"/>
    </source>
</evidence>
<dbReference type="EMBL" id="CAKOFQ010006775">
    <property type="protein sequence ID" value="CAH1970438.1"/>
    <property type="molecule type" value="Genomic_DNA"/>
</dbReference>
<protein>
    <submittedName>
        <fullName evidence="1">Uncharacterized protein</fullName>
    </submittedName>
</protein>
<organism evidence="1 11">
    <name type="scientific">Acanthoscelides obtectus</name>
    <name type="common">Bean weevil</name>
    <name type="synonym">Bruchus obtectus</name>
    <dbReference type="NCBI Taxonomy" id="200917"/>
    <lineage>
        <taxon>Eukaryota</taxon>
        <taxon>Metazoa</taxon>
        <taxon>Ecdysozoa</taxon>
        <taxon>Arthropoda</taxon>
        <taxon>Hexapoda</taxon>
        <taxon>Insecta</taxon>
        <taxon>Pterygota</taxon>
        <taxon>Neoptera</taxon>
        <taxon>Endopterygota</taxon>
        <taxon>Coleoptera</taxon>
        <taxon>Polyphaga</taxon>
        <taxon>Cucujiformia</taxon>
        <taxon>Chrysomeloidea</taxon>
        <taxon>Chrysomelidae</taxon>
        <taxon>Bruchinae</taxon>
        <taxon>Bruchini</taxon>
        <taxon>Acanthoscelides</taxon>
    </lineage>
</organism>
<evidence type="ECO:0000313" key="4">
    <source>
        <dbReference type="EMBL" id="CAH1970438.1"/>
    </source>
</evidence>
<evidence type="ECO:0000313" key="8">
    <source>
        <dbReference type="EMBL" id="CAH2013777.1"/>
    </source>
</evidence>
<dbReference type="EMBL" id="CAKOFQ010006674">
    <property type="protein sequence ID" value="CAH1957931.1"/>
    <property type="molecule type" value="Genomic_DNA"/>
</dbReference>
<accession>A0A9P0JQG3</accession>
<evidence type="ECO:0000313" key="2">
    <source>
        <dbReference type="EMBL" id="CAH1968467.1"/>
    </source>
</evidence>
<dbReference type="EMBL" id="CAKOFQ010008395">
    <property type="protein sequence ID" value="CAH2013934.1"/>
    <property type="molecule type" value="Genomic_DNA"/>
</dbReference>
<sequence length="90" mass="10161">MYLYAINSMSKKLKKVTNIFTLHTPAHHVWSEHLLVQHHPSKAFFQQNHIQSPYHENVCCISVPLSATFSPSQCQAVKSIKCALLGQMGV</sequence>
<dbReference type="EMBL" id="CAKOFQ010007420">
    <property type="protein sequence ID" value="CAH2000740.1"/>
    <property type="molecule type" value="Genomic_DNA"/>
</dbReference>
<evidence type="ECO:0000313" key="10">
    <source>
        <dbReference type="EMBL" id="CAH2014482.1"/>
    </source>
</evidence>
<keyword evidence="11" id="KW-1185">Reference proteome</keyword>
<evidence type="ECO:0000313" key="5">
    <source>
        <dbReference type="EMBL" id="CAH2000740.1"/>
    </source>
</evidence>
<comment type="caution">
    <text evidence="1">The sequence shown here is derived from an EMBL/GenBank/DDBJ whole genome shotgun (WGS) entry which is preliminary data.</text>
</comment>
<proteinExistence type="predicted"/>
<evidence type="ECO:0000313" key="9">
    <source>
        <dbReference type="EMBL" id="CAH2013934.1"/>
    </source>
</evidence>
<gene>
    <name evidence="1" type="ORF">ACAOBT_LOCUS2371</name>
    <name evidence="5" type="ORF">ACAOBT_LOCUS25765</name>
    <name evidence="6" type="ORF">ACAOBT_LOCUS30742</name>
    <name evidence="7" type="ORF">ACAOBT_LOCUS32194</name>
    <name evidence="8" type="ORF">ACAOBT_LOCUS33674</name>
    <name evidence="9" type="ORF">ACAOBT_LOCUS33768</name>
    <name evidence="10" type="ORF">ACAOBT_LOCUS34153</name>
    <name evidence="2" type="ORF">ACAOBT_LOCUS7866</name>
    <name evidence="3" type="ORF">ACAOBT_LOCUS8316</name>
    <name evidence="4" type="ORF">ACAOBT_LOCUS8924</name>
</gene>
<evidence type="ECO:0000313" key="6">
    <source>
        <dbReference type="EMBL" id="CAH2009278.1"/>
    </source>
</evidence>
<dbReference type="Proteomes" id="UP001152888">
    <property type="component" value="Unassembled WGS sequence"/>
</dbReference>
<evidence type="ECO:0000313" key="1">
    <source>
        <dbReference type="EMBL" id="CAH1957931.1"/>
    </source>
</evidence>
<dbReference type="EMBL" id="CAKOFQ010008503">
    <property type="protein sequence ID" value="CAH2014482.1"/>
    <property type="molecule type" value="Genomic_DNA"/>
</dbReference>
<evidence type="ECO:0000313" key="3">
    <source>
        <dbReference type="EMBL" id="CAH1969221.1"/>
    </source>
</evidence>